<keyword evidence="1" id="KW-1133">Transmembrane helix</keyword>
<reference evidence="2 3" key="1">
    <citation type="submission" date="2018-07" db="EMBL/GenBank/DDBJ databases">
        <title>GABA Modulating Bacteria of the Human Gut Microbiota.</title>
        <authorList>
            <person name="Strandwitz P."/>
            <person name="Kim K.H."/>
            <person name="Terekhova D."/>
            <person name="Liu J.K."/>
            <person name="Sharma A."/>
            <person name="Levering J."/>
            <person name="Mcdonald D."/>
            <person name="Dietrich D."/>
            <person name="Ramadhar T.R."/>
            <person name="Lekbua A."/>
            <person name="Mroue N."/>
            <person name="Liston C."/>
            <person name="Stewart E.J."/>
            <person name="Dubin M.J."/>
            <person name="Zengler K."/>
            <person name="Knight R."/>
            <person name="Gilbert J.A."/>
            <person name="Clardy J."/>
            <person name="Lewis K."/>
        </authorList>
    </citation>
    <scope>NUCLEOTIDE SEQUENCE [LARGE SCALE GENOMIC DNA]</scope>
    <source>
        <strain evidence="2 3">KLE1738</strain>
    </source>
</reference>
<keyword evidence="1" id="KW-0812">Transmembrane</keyword>
<evidence type="ECO:0000313" key="3">
    <source>
        <dbReference type="Proteomes" id="UP000260649"/>
    </source>
</evidence>
<dbReference type="GeneID" id="97996080"/>
<feature type="transmembrane region" description="Helical" evidence="1">
    <location>
        <begin position="101"/>
        <end position="125"/>
    </location>
</feature>
<proteinExistence type="predicted"/>
<comment type="caution">
    <text evidence="2">The sequence shown here is derived from an EMBL/GenBank/DDBJ whole genome shotgun (WGS) entry which is preliminary data.</text>
</comment>
<feature type="transmembrane region" description="Helical" evidence="1">
    <location>
        <begin position="70"/>
        <end position="89"/>
    </location>
</feature>
<evidence type="ECO:0000313" key="2">
    <source>
        <dbReference type="EMBL" id="RFT05921.1"/>
    </source>
</evidence>
<sequence>MENNQTTRTMAMEDLHLIRQVLDQTATSFQTLAPVFWRMGLVWLLYGVLAFFVNTSDFIGYYFPPLALPLSLYGLLTWAKVVLVVYLLVQCVLWQRRKGGFAALSGQLLGIWQLFLVLYLLLFGVVEAGLRFVPNLGMEMGVFDIMTVCMAFQWFLPVIFPGMPLIITGILLRERGLWWLGVGMAVLGGILSLGGILLTGYPQPASRQVLLSIGALGLLQYFFQPAALLLLARRLKRRPEGA</sequence>
<dbReference type="RefSeq" id="WP_021919869.1">
    <property type="nucleotide sequence ID" value="NZ_CAKXKJ010000005.1"/>
</dbReference>
<feature type="transmembrane region" description="Helical" evidence="1">
    <location>
        <begin position="41"/>
        <end position="64"/>
    </location>
</feature>
<keyword evidence="3" id="KW-1185">Reference proteome</keyword>
<accession>A0A3E2B1S4</accession>
<dbReference type="AlphaFoldDB" id="A0A3E2B1S4"/>
<feature type="transmembrane region" description="Helical" evidence="1">
    <location>
        <begin position="145"/>
        <end position="170"/>
    </location>
</feature>
<dbReference type="EMBL" id="QQRQ01000022">
    <property type="protein sequence ID" value="RFT05921.1"/>
    <property type="molecule type" value="Genomic_DNA"/>
</dbReference>
<organism evidence="2 3">
    <name type="scientific">Evtepia gabavorous</name>
    <dbReference type="NCBI Taxonomy" id="2211183"/>
    <lineage>
        <taxon>Bacteria</taxon>
        <taxon>Bacillati</taxon>
        <taxon>Bacillota</taxon>
        <taxon>Clostridia</taxon>
        <taxon>Eubacteriales</taxon>
        <taxon>Evtepia</taxon>
    </lineage>
</organism>
<keyword evidence="1" id="KW-0472">Membrane</keyword>
<dbReference type="Proteomes" id="UP000260649">
    <property type="component" value="Unassembled WGS sequence"/>
</dbReference>
<protein>
    <submittedName>
        <fullName evidence="2">Uncharacterized protein</fullName>
    </submittedName>
</protein>
<evidence type="ECO:0000256" key="1">
    <source>
        <dbReference type="SAM" id="Phobius"/>
    </source>
</evidence>
<gene>
    <name evidence="2" type="ORF">DV520_10070</name>
</gene>
<feature type="transmembrane region" description="Helical" evidence="1">
    <location>
        <begin position="210"/>
        <end position="232"/>
    </location>
</feature>
<name>A0A3E2B1S4_9FIRM</name>
<feature type="transmembrane region" description="Helical" evidence="1">
    <location>
        <begin position="177"/>
        <end position="198"/>
    </location>
</feature>